<accession>A0A127VCU1</accession>
<proteinExistence type="predicted"/>
<keyword evidence="2" id="KW-1185">Reference proteome</keyword>
<protein>
    <recommendedName>
        <fullName evidence="3">Capsule assembly protein Wzi</fullName>
    </recommendedName>
</protein>
<evidence type="ECO:0000313" key="2">
    <source>
        <dbReference type="Proteomes" id="UP000071561"/>
    </source>
</evidence>
<evidence type="ECO:0008006" key="3">
    <source>
        <dbReference type="Google" id="ProtNLM"/>
    </source>
</evidence>
<evidence type="ECO:0000313" key="1">
    <source>
        <dbReference type="EMBL" id="AMP99027.1"/>
    </source>
</evidence>
<dbReference type="InterPro" id="IPR038636">
    <property type="entry name" value="Wzi_sf"/>
</dbReference>
<dbReference type="OrthoDB" id="596512at2"/>
<dbReference type="EMBL" id="CP014504">
    <property type="protein sequence ID" value="AMP99027.1"/>
    <property type="molecule type" value="Genomic_DNA"/>
</dbReference>
<name>A0A127VCU1_9SPHI</name>
<reference evidence="1 2" key="1">
    <citation type="submission" date="2016-03" db="EMBL/GenBank/DDBJ databases">
        <title>Complete genome sequence of Pedobacter cryoconitis PAMC 27485.</title>
        <authorList>
            <person name="Lee J."/>
            <person name="Kim O.-S."/>
        </authorList>
    </citation>
    <scope>NUCLEOTIDE SEQUENCE [LARGE SCALE GENOMIC DNA]</scope>
    <source>
        <strain evidence="1 2">PAMC 27485</strain>
    </source>
</reference>
<dbReference type="AlphaFoldDB" id="A0A127VCU1"/>
<organism evidence="1 2">
    <name type="scientific">Pedobacter cryoconitis</name>
    <dbReference type="NCBI Taxonomy" id="188932"/>
    <lineage>
        <taxon>Bacteria</taxon>
        <taxon>Pseudomonadati</taxon>
        <taxon>Bacteroidota</taxon>
        <taxon>Sphingobacteriia</taxon>
        <taxon>Sphingobacteriales</taxon>
        <taxon>Sphingobacteriaceae</taxon>
        <taxon>Pedobacter</taxon>
    </lineage>
</organism>
<dbReference type="RefSeq" id="WP_068400348.1">
    <property type="nucleotide sequence ID" value="NZ_CP014504.1"/>
</dbReference>
<dbReference type="Proteomes" id="UP000071561">
    <property type="component" value="Chromosome"/>
</dbReference>
<dbReference type="KEGG" id="pcm:AY601_2126"/>
<dbReference type="Gene3D" id="2.40.160.130">
    <property type="entry name" value="Capsule assembly protein Wzi"/>
    <property type="match status" value="1"/>
</dbReference>
<sequence length="520" mass="57932">MSVIENINNKLILVPIALFALTCQVKAQTFKNIKAEVETQAIGTTSGVVPFWMRSNQFGSTPSPGASASFIARFHRDYSMPSSIDSTSGKKKLIDWGFGFEGRANAGKDSELQLIEAYAKVRAGIFQLKGGRTKDVMGLNGDTALSSGNFSVSGNALGIPKIELSIPDYYTVPAFNGLFAIKGNFTHGWVGKTRILDVITGSQSSKQVYLIQNTHPTTYFHQKSIYVRLGRKDWKLKLYGGFNHQVYWGNEKEAYGPNFKLSPLKSFFYVATGKSYGAAGVPNSKIGNQLGSVDLGAEYDFNSVKVMVYRQTFYDVGALSKLANIRDGLNGVSIENKNYDRKNRGFEWRKALFEFFYSKDQAGYPWSIPTKSGDEDYYNNFYYMEGWSYNGLGVGNPLITTKNDARKGQAYRYADNFINNRIVAVHFGLSGSVQDWDFTTKLTYSKNYGTFGTSIYGGSTGSIRNPQTTNIFVPVDQFSFYLEGMRPLNKGYSVGFATALDQGKLLYNSYGLLLKLRKSW</sequence>
<gene>
    <name evidence="1" type="ORF">AY601_2126</name>
</gene>
<dbReference type="PATRIC" id="fig|188932.3.peg.2228"/>